<comment type="caution">
    <text evidence="1">The sequence shown here is derived from an EMBL/GenBank/DDBJ whole genome shotgun (WGS) entry which is preliminary data.</text>
</comment>
<proteinExistence type="predicted"/>
<protein>
    <submittedName>
        <fullName evidence="1">Uncharacterized protein</fullName>
    </submittedName>
</protein>
<name>A0AAX3J9A2_9GAMM</name>
<evidence type="ECO:0000313" key="1">
    <source>
        <dbReference type="EMBL" id="VXC26101.1"/>
    </source>
</evidence>
<evidence type="ECO:0000313" key="2">
    <source>
        <dbReference type="Proteomes" id="UP000433737"/>
    </source>
</evidence>
<reference evidence="1 2" key="1">
    <citation type="submission" date="2019-10" db="EMBL/GenBank/DDBJ databases">
        <authorList>
            <person name="Karimi E."/>
        </authorList>
    </citation>
    <scope>NUCLEOTIDE SEQUENCE [LARGE SCALE GENOMIC DNA]</scope>
    <source>
        <strain evidence="1">Pantoea sp. 111</strain>
    </source>
</reference>
<accession>A0AAX3J9A2</accession>
<dbReference type="Proteomes" id="UP000433737">
    <property type="component" value="Unassembled WGS sequence"/>
</dbReference>
<dbReference type="EMBL" id="CABWMH010000023">
    <property type="protein sequence ID" value="VXC26101.1"/>
    <property type="molecule type" value="Genomic_DNA"/>
</dbReference>
<dbReference type="AlphaFoldDB" id="A0AAX3J9A2"/>
<gene>
    <name evidence="1" type="ORF">PANT111_30056</name>
</gene>
<organism evidence="1 2">
    <name type="scientific">Pantoea brenneri</name>
    <dbReference type="NCBI Taxonomy" id="472694"/>
    <lineage>
        <taxon>Bacteria</taxon>
        <taxon>Pseudomonadati</taxon>
        <taxon>Pseudomonadota</taxon>
        <taxon>Gammaproteobacteria</taxon>
        <taxon>Enterobacterales</taxon>
        <taxon>Erwiniaceae</taxon>
        <taxon>Pantoea</taxon>
    </lineage>
</organism>
<sequence>MMADTCSVLGPLEISPFLIHGNYQDETVITSHGVAGIAGIYDTAAVGGEFYGYRGN</sequence>